<keyword evidence="6" id="KW-1185">Reference proteome</keyword>
<dbReference type="RefSeq" id="WP_230525481.1">
    <property type="nucleotide sequence ID" value="NZ_JAJGAK010000001.1"/>
</dbReference>
<dbReference type="Pfam" id="PF12256">
    <property type="entry name" value="TcdB_toxin_midN"/>
    <property type="match status" value="1"/>
</dbReference>
<protein>
    <submittedName>
        <fullName evidence="5">FG-GAP-like repeat-containing protein</fullName>
    </submittedName>
</protein>
<evidence type="ECO:0000256" key="1">
    <source>
        <dbReference type="ARBA" id="ARBA00004613"/>
    </source>
</evidence>
<dbReference type="Gene3D" id="2.180.10.10">
    <property type="entry name" value="RHS repeat-associated core"/>
    <property type="match status" value="1"/>
</dbReference>
<evidence type="ECO:0000313" key="5">
    <source>
        <dbReference type="EMBL" id="MCC8361834.1"/>
    </source>
</evidence>
<feature type="domain" description="Insecticide toxin TcdB middle/N-terminal" evidence="4">
    <location>
        <begin position="804"/>
        <end position="972"/>
    </location>
</feature>
<dbReference type="SUPFAM" id="SSF69318">
    <property type="entry name" value="Integrin alpha N-terminal domain"/>
    <property type="match status" value="1"/>
</dbReference>
<reference evidence="5" key="1">
    <citation type="submission" date="2021-10" db="EMBL/GenBank/DDBJ databases">
        <authorList>
            <person name="Lyu M."/>
            <person name="Wang X."/>
            <person name="Meng X."/>
            <person name="Xu K."/>
        </authorList>
    </citation>
    <scope>NUCLEOTIDE SEQUENCE</scope>
    <source>
        <strain evidence="5">A6</strain>
    </source>
</reference>
<keyword evidence="2" id="KW-0964">Secreted</keyword>
<evidence type="ECO:0000313" key="6">
    <source>
        <dbReference type="Proteomes" id="UP001165293"/>
    </source>
</evidence>
<dbReference type="InterPro" id="IPR028994">
    <property type="entry name" value="Integrin_alpha_N"/>
</dbReference>
<dbReference type="PANTHER" id="PTHR32305:SF15">
    <property type="entry name" value="PROTEIN RHSA-RELATED"/>
    <property type="match status" value="1"/>
</dbReference>
<gene>
    <name evidence="5" type="ORF">LK996_01890</name>
</gene>
<proteinExistence type="predicted"/>
<dbReference type="PANTHER" id="PTHR32305">
    <property type="match status" value="1"/>
</dbReference>
<dbReference type="NCBIfam" id="TIGR03696">
    <property type="entry name" value="Rhs_assc_core"/>
    <property type="match status" value="1"/>
</dbReference>
<dbReference type="InterPro" id="IPR022045">
    <property type="entry name" value="TcdB_toxin_mid/N"/>
</dbReference>
<comment type="subcellular location">
    <subcellularLocation>
        <location evidence="1">Secreted</location>
    </subcellularLocation>
</comment>
<dbReference type="Pfam" id="PF03534">
    <property type="entry name" value="SpvB"/>
    <property type="match status" value="1"/>
</dbReference>
<comment type="caution">
    <text evidence="5">The sequence shown here is derived from an EMBL/GenBank/DDBJ whole genome shotgun (WGS) entry which is preliminary data.</text>
</comment>
<keyword evidence="3" id="KW-0843">Virulence</keyword>
<sequence length="2390" mass="255318">MSNASSSRAPLGAAGFLVLAATFLGLPALGLVYALTFGGPTIKTADTVSDTVGATAAQFRVDESGAATYSIPIYTVPGRAGVAPSLTLSYSSQGGEGPMGKGWSIGGLSSITRCRSTREAGDFIVGGVATDGVAEPVDFSASDRFCLDGQRLVPAADACGAAGGYTGISYRTEVDSFSRVCAWGPTAQDPKFFTVARRDGSTTWYGDRDVAASAGPVSTNGFFANTAPGALIWAQTRMQDSAGNTIDYKWNKNPSGAENGELLISEVQFTGKVPRVGTTGTTQAPFAKVVFTYSARLAVDWTLGFASGTMMRQTRTLTSVKSCADFACAMPARYYELTYGRTVNGVKVGLEDTGSLLLTSVRECRDANTSCLAPTTFTWSTAKNELATSDGWVPSLFGSLLKFEGFKLGDVDGDGRPDLVWLKDGSTGETCPTEHIMVSFGTFDGTQQTFRTPVLAGCTPTELMSSLGGDSWQLFDYNGDGRDDFFAAGALGQNYFLYASQGDVADPFGNTNLLASVPIPVTYVAGAYTNPTHPLLTDFNGDGLLDVMYKLADNTYRVRLMTRSGATWVWGAERTISFTTEQPLVCPAEAVAGTCAYSAGVPVMPDKTRLVDFDGDAASDIIFEKSVTYDDGTVYCPPPNPRDPDQESCSRRTGVVYTLPGRVKSITATNIQFTNIGDDPLLYKNTILQGGGTNSRNLLFGDINGDGLTDLVYVRANESPDGMFVYALNTGRGFLPYVDIGTLPKSDIARLVDVNGDGRSDLVYVEWQAMTNPWRWRQRPALRAGGFGPSAQIPGNQAIACLGDPCDPKQYATMFNDLDGDGALDYFTISFGTSSPNFVRSQSAATAVGKPRDVITSVVNGLGSRTDLQYAALTNGKVHVRRATSRDAFNSGRGAPTLDFIAPSYVVAKASSSAPVDGDPNAMASVYYRYAGARIQAGGRGFLGFEQVYSFDPNHMSGGVATQTNYEQRFPYTGMPVSTRKSRFSTFAVEACLNDPKQDACFAEPGAALPAFTATTFSLNTQVYESDTESAATTITAFVPGTQKPVHVRTNSTSERLYDPTTGAASSRVETDFTYGANGNVATTQAETYTTWYSTETLTSTILTSNTYSDNNTYWWLGRLTGSVVTHRRSGVPDVVRNTAFTYDANTGGMLISERIQPGVVDQDLRKQKTFDVYGNVTASMTCANPSTGCDTSISFHPASANTIERYARTVYDAESRYPVATYEPFWNGTATVEKQTSVVASRDIFGNVTQATDVNGNISAAQFGALGRPYATWTETGDSGTPGTGGISTTVTYRWCGTGTNRVTCPDGAKYRVRSWSDAGPMSWSYFDALGREVMTVKETFNTALVNKELSAVCTAYEESGKPSRVTNPFFIAGALANIDSLGLAAVCLGKPSTQSVYDTLGRVVLTTGPDGSEVATYYNQMFTTITDARGNPRLELRNGKGELRYIKDAFDTQLDYFYNADGTLRSISRTASAARGAVINSWAYDALGRKIWQSDPDSGVTNFAYNPAGELVAQWDAAGNRIDYDIDARGRAWRKTVKRADGVVESQSTTVFDTAAGGVGKVASEEIIGQYMDLVGQAGTEVDFQRTFGYDVMGRPLSSTTTIDGVAYSTAVAYDAKSRPFRAQDVSGRWTKTEFNSRGFAAAICESSAGDNLAACSTSWQRTQETDAFGHSLRETRAPGGPMTITRTYDSLTGRLEQLCANKGTAVCDLMNEAYGWDGNGNLHTLVKEGRTMETFTYDELDRLLEAKFAATGVVSQSFVYDKLGNICQKKEWNQTIFYTYGGRAGCGADGLPGGGSTSVFGPHQLVGYNTTTYITYDDHGNQLTKIRSDVPTSWLNRGVKYTLDDKGYEITLGDINGSPSQRTRFWYGPDGNRYKREDGSKRTLYFGNVEVIINGGITTYRRYVGDVVQDVVGGVASTRYAFKDQLGSIVRIVDGNGVVVQKRDFDAFGEKRNPDDALLQGDVYSPEYTTRGFTGHESIDGAYRTFAVHMGGRLYDSLVGRFMQADPVIQSPGNMQSWNAYTYVFNNPLTYTDPTGMWGVKEQNALRQVAALVISVWTGGAAAGWWTIGGLSGASAAAIAVAGGFAAGAISSGTMKGGILGAFTAMASFGVGVAAADLGGAARIALQALSGGVVESLQGGNFGHAFAAAGLTAAFMPHVGGGTRVANATLGALIGGAISEATGGKFVNGAISGAIQGAMSSGANQDSDIVVTGAGVRGRKIVGDINKPIFYDENGKPLNEFTSLEAALAAGEQAATLAKEQSGTVYEYGVATIQGKPTADGESTWYNSMVVTSRNRSRINWDFGAVDGLVAINHSHPDTGGFSTQDKTTYDNLRKRFPKTFIGVYMFDGKGNHWYGPDKIPGFRSQRDHMCGVNWEGCGALGEGWTP</sequence>
<dbReference type="InterPro" id="IPR050708">
    <property type="entry name" value="T6SS_VgrG/RHS"/>
</dbReference>
<dbReference type="InterPro" id="IPR022385">
    <property type="entry name" value="Rhs_assc_core"/>
</dbReference>
<dbReference type="Proteomes" id="UP001165293">
    <property type="component" value="Unassembled WGS sequence"/>
</dbReference>
<evidence type="ECO:0000259" key="4">
    <source>
        <dbReference type="Pfam" id="PF12256"/>
    </source>
</evidence>
<organism evidence="5 6">
    <name type="scientific">Noviluteimonas lactosilytica</name>
    <dbReference type="NCBI Taxonomy" id="2888523"/>
    <lineage>
        <taxon>Bacteria</taxon>
        <taxon>Pseudomonadati</taxon>
        <taxon>Pseudomonadota</taxon>
        <taxon>Gammaproteobacteria</taxon>
        <taxon>Lysobacterales</taxon>
        <taxon>Lysobacteraceae</taxon>
        <taxon>Noviluteimonas</taxon>
    </lineage>
</organism>
<accession>A0ABS8JE05</accession>
<name>A0ABS8JE05_9GAMM</name>
<evidence type="ECO:0000256" key="2">
    <source>
        <dbReference type="ARBA" id="ARBA00022525"/>
    </source>
</evidence>
<dbReference type="EMBL" id="JAJGAK010000001">
    <property type="protein sequence ID" value="MCC8361834.1"/>
    <property type="molecule type" value="Genomic_DNA"/>
</dbReference>
<evidence type="ECO:0000256" key="3">
    <source>
        <dbReference type="ARBA" id="ARBA00023026"/>
    </source>
</evidence>
<dbReference type="InterPro" id="IPR003284">
    <property type="entry name" value="Sal_SpvB"/>
</dbReference>